<feature type="non-terminal residue" evidence="1">
    <location>
        <position position="69"/>
    </location>
</feature>
<sequence length="69" mass="7976">AEDQAKYEAQFNKFLQDYIQEDAFERLKLDPKAFFIMKAALLWERATALNAKVEQMKKQSCDTVSGVNT</sequence>
<evidence type="ECO:0000313" key="1">
    <source>
        <dbReference type="EMBL" id="MCI90934.1"/>
    </source>
</evidence>
<reference evidence="1 2" key="1">
    <citation type="journal article" date="2018" name="Front. Plant Sci.">
        <title>Red Clover (Trifolium pratense) and Zigzag Clover (T. medium) - A Picture of Genomic Similarities and Differences.</title>
        <authorList>
            <person name="Dluhosova J."/>
            <person name="Istvanek J."/>
            <person name="Nedelnik J."/>
            <person name="Repkova J."/>
        </authorList>
    </citation>
    <scope>NUCLEOTIDE SEQUENCE [LARGE SCALE GENOMIC DNA]</scope>
    <source>
        <strain evidence="2">cv. 10/8</strain>
        <tissue evidence="1">Leaf</tissue>
    </source>
</reference>
<proteinExistence type="predicted"/>
<protein>
    <submittedName>
        <fullName evidence="1">Uncharacterized protein</fullName>
    </submittedName>
</protein>
<organism evidence="1 2">
    <name type="scientific">Trifolium medium</name>
    <dbReference type="NCBI Taxonomy" id="97028"/>
    <lineage>
        <taxon>Eukaryota</taxon>
        <taxon>Viridiplantae</taxon>
        <taxon>Streptophyta</taxon>
        <taxon>Embryophyta</taxon>
        <taxon>Tracheophyta</taxon>
        <taxon>Spermatophyta</taxon>
        <taxon>Magnoliopsida</taxon>
        <taxon>eudicotyledons</taxon>
        <taxon>Gunneridae</taxon>
        <taxon>Pentapetalae</taxon>
        <taxon>rosids</taxon>
        <taxon>fabids</taxon>
        <taxon>Fabales</taxon>
        <taxon>Fabaceae</taxon>
        <taxon>Papilionoideae</taxon>
        <taxon>50 kb inversion clade</taxon>
        <taxon>NPAAA clade</taxon>
        <taxon>Hologalegina</taxon>
        <taxon>IRL clade</taxon>
        <taxon>Trifolieae</taxon>
        <taxon>Trifolium</taxon>
    </lineage>
</organism>
<name>A0A392VRB4_9FABA</name>
<dbReference type="AlphaFoldDB" id="A0A392VRB4"/>
<comment type="caution">
    <text evidence="1">The sequence shown here is derived from an EMBL/GenBank/DDBJ whole genome shotgun (WGS) entry which is preliminary data.</text>
</comment>
<feature type="non-terminal residue" evidence="1">
    <location>
        <position position="1"/>
    </location>
</feature>
<accession>A0A392VRB4</accession>
<evidence type="ECO:0000313" key="2">
    <source>
        <dbReference type="Proteomes" id="UP000265520"/>
    </source>
</evidence>
<dbReference type="Proteomes" id="UP000265520">
    <property type="component" value="Unassembled WGS sequence"/>
</dbReference>
<keyword evidence="2" id="KW-1185">Reference proteome</keyword>
<dbReference type="EMBL" id="LXQA011258418">
    <property type="protein sequence ID" value="MCI90934.1"/>
    <property type="molecule type" value="Genomic_DNA"/>
</dbReference>